<dbReference type="AlphaFoldDB" id="A0AAD6HR87"/>
<feature type="domain" description="DNA repair protein rhp7 treble clef" evidence="2">
    <location>
        <begin position="109"/>
        <end position="144"/>
    </location>
</feature>
<dbReference type="Gene3D" id="3.80.10.10">
    <property type="entry name" value="Ribonuclease Inhibitor"/>
    <property type="match status" value="2"/>
</dbReference>
<sequence>MTSSPRSSQNISAAQIRDDYERRVDEAARQAREEEEQAQDEDYQEEVAEPEPEPESPEQEARKRKREQAIEKLKNSKEFSRRKKNRRLGDENDDELADEMLKEKNQPVPGQLAHCEICGKRFTVTAYSKTGPLGGLLCPDCSKKHTGKDKKDEPKKRGMGINRRQNQSKILDGVVQLGARSLMEMCIKKIAENIDDVEGFGDLPPPVMRRLSQILSRNRAITPVILDLFLKPYARHLDIFDCAKLETKDFHKILATMQSLTRLDLRFVTQMKDDVFEYMIDREMKIQELHLDAPSLVTSACWQKVFASLGPHLKSLKLWNLEAGFDDETFEAVSKNCANLQRLKLKHLGHIGDQTMEAISTLKHLEHLSLHLSQELSPEPLLQIIAQLGSQLGSLSLEEFESADDRLVQHIHDHCRELFKLRISHNALITDKAMAGLFRGWSNPALRFVDFSSLRDVDMDNHAGPEEPVGLASNGFVALMAHSGRDITTLNVSSCRHITHAALEEVFAPDKQYPHLISLDVSLNERIDDFITHSIFRCCPALKKLVVFGCFKIRDIKIPRGVAVIGTVGAKLTSDGVAQQELVLS</sequence>
<feature type="compositionally biased region" description="Acidic residues" evidence="1">
    <location>
        <begin position="33"/>
        <end position="58"/>
    </location>
</feature>
<protein>
    <recommendedName>
        <fullName evidence="2">DNA repair protein rhp7 treble clef domain-containing protein</fullName>
    </recommendedName>
</protein>
<dbReference type="FunFam" id="3.80.10.10:FF:000601">
    <property type="entry name" value="DNA repair protein Rad7, protein"/>
    <property type="match status" value="1"/>
</dbReference>
<feature type="compositionally biased region" description="Basic and acidic residues" evidence="1">
    <location>
        <begin position="16"/>
        <end position="32"/>
    </location>
</feature>
<reference evidence="3" key="1">
    <citation type="journal article" date="2023" name="IMA Fungus">
        <title>Comparative genomic study of the Penicillium genus elucidates a diverse pangenome and 15 lateral gene transfer events.</title>
        <authorList>
            <person name="Petersen C."/>
            <person name="Sorensen T."/>
            <person name="Nielsen M.R."/>
            <person name="Sondergaard T.E."/>
            <person name="Sorensen J.L."/>
            <person name="Fitzpatrick D.A."/>
            <person name="Frisvad J.C."/>
            <person name="Nielsen K.L."/>
        </authorList>
    </citation>
    <scope>NUCLEOTIDE SEQUENCE</scope>
    <source>
        <strain evidence="3">IBT 17514</strain>
    </source>
</reference>
<feature type="compositionally biased region" description="Basic and acidic residues" evidence="1">
    <location>
        <begin position="67"/>
        <end position="79"/>
    </location>
</feature>
<dbReference type="EMBL" id="JAQJAN010000004">
    <property type="protein sequence ID" value="KAJ5732811.1"/>
    <property type="molecule type" value="Genomic_DNA"/>
</dbReference>
<dbReference type="Pfam" id="PF23550">
    <property type="entry name" value="zf_Tbcl_Rhp7"/>
    <property type="match status" value="1"/>
</dbReference>
<reference evidence="3" key="2">
    <citation type="submission" date="2023-01" db="EMBL/GenBank/DDBJ databases">
        <authorList>
            <person name="Petersen C."/>
        </authorList>
    </citation>
    <scope>NUCLEOTIDE SEQUENCE</scope>
    <source>
        <strain evidence="3">IBT 17514</strain>
    </source>
</reference>
<evidence type="ECO:0000313" key="3">
    <source>
        <dbReference type="EMBL" id="KAJ5732811.1"/>
    </source>
</evidence>
<evidence type="ECO:0000313" key="4">
    <source>
        <dbReference type="Proteomes" id="UP001215712"/>
    </source>
</evidence>
<evidence type="ECO:0000256" key="1">
    <source>
        <dbReference type="SAM" id="MobiDB-lite"/>
    </source>
</evidence>
<dbReference type="SMART" id="SM00367">
    <property type="entry name" value="LRR_CC"/>
    <property type="match status" value="5"/>
</dbReference>
<evidence type="ECO:0000259" key="2">
    <source>
        <dbReference type="Pfam" id="PF23550"/>
    </source>
</evidence>
<comment type="caution">
    <text evidence="3">The sequence shown here is derived from an EMBL/GenBank/DDBJ whole genome shotgun (WGS) entry which is preliminary data.</text>
</comment>
<feature type="region of interest" description="Disordered" evidence="1">
    <location>
        <begin position="1"/>
        <end position="93"/>
    </location>
</feature>
<organism evidence="3 4">
    <name type="scientific">Penicillium malachiteum</name>
    <dbReference type="NCBI Taxonomy" id="1324776"/>
    <lineage>
        <taxon>Eukaryota</taxon>
        <taxon>Fungi</taxon>
        <taxon>Dikarya</taxon>
        <taxon>Ascomycota</taxon>
        <taxon>Pezizomycotina</taxon>
        <taxon>Eurotiomycetes</taxon>
        <taxon>Eurotiomycetidae</taxon>
        <taxon>Eurotiales</taxon>
        <taxon>Aspergillaceae</taxon>
        <taxon>Penicillium</taxon>
    </lineage>
</organism>
<dbReference type="Proteomes" id="UP001215712">
    <property type="component" value="Unassembled WGS sequence"/>
</dbReference>
<gene>
    <name evidence="3" type="ORF">N7493_004292</name>
</gene>
<dbReference type="InterPro" id="IPR056451">
    <property type="entry name" value="Znf_Tbcl_Rhp7"/>
</dbReference>
<keyword evidence="4" id="KW-1185">Reference proteome</keyword>
<dbReference type="GO" id="GO:0019005">
    <property type="term" value="C:SCF ubiquitin ligase complex"/>
    <property type="evidence" value="ECO:0007669"/>
    <property type="project" value="TreeGrafter"/>
</dbReference>
<feature type="region of interest" description="Disordered" evidence="1">
    <location>
        <begin position="141"/>
        <end position="163"/>
    </location>
</feature>
<dbReference type="PANTHER" id="PTHR13318">
    <property type="entry name" value="PARTNER OF PAIRED, ISOFORM B-RELATED"/>
    <property type="match status" value="1"/>
</dbReference>
<dbReference type="InterPro" id="IPR006553">
    <property type="entry name" value="Leu-rich_rpt_Cys-con_subtyp"/>
</dbReference>
<dbReference type="InterPro" id="IPR032675">
    <property type="entry name" value="LRR_dom_sf"/>
</dbReference>
<dbReference type="GO" id="GO:0031146">
    <property type="term" value="P:SCF-dependent proteasomal ubiquitin-dependent protein catabolic process"/>
    <property type="evidence" value="ECO:0007669"/>
    <property type="project" value="TreeGrafter"/>
</dbReference>
<proteinExistence type="predicted"/>
<dbReference type="SUPFAM" id="SSF52047">
    <property type="entry name" value="RNI-like"/>
    <property type="match status" value="1"/>
</dbReference>
<name>A0AAD6HR87_9EURO</name>
<accession>A0AAD6HR87</accession>
<feature type="compositionally biased region" description="Polar residues" evidence="1">
    <location>
        <begin position="1"/>
        <end position="13"/>
    </location>
</feature>
<dbReference type="PANTHER" id="PTHR13318:SF234">
    <property type="entry name" value="RNI-LIKE PROTEIN"/>
    <property type="match status" value="1"/>
</dbReference>